<comment type="caution">
    <text evidence="2">The sequence shown here is derived from an EMBL/GenBank/DDBJ whole genome shotgun (WGS) entry which is preliminary data.</text>
</comment>
<keyword evidence="3" id="KW-1185">Reference proteome</keyword>
<feature type="region of interest" description="Disordered" evidence="1">
    <location>
        <begin position="147"/>
        <end position="173"/>
    </location>
</feature>
<dbReference type="EMBL" id="CAUYUJ010003370">
    <property type="protein sequence ID" value="CAK0805062.1"/>
    <property type="molecule type" value="Genomic_DNA"/>
</dbReference>
<organism evidence="2 3">
    <name type="scientific">Prorocentrum cordatum</name>
    <dbReference type="NCBI Taxonomy" id="2364126"/>
    <lineage>
        <taxon>Eukaryota</taxon>
        <taxon>Sar</taxon>
        <taxon>Alveolata</taxon>
        <taxon>Dinophyceae</taxon>
        <taxon>Prorocentrales</taxon>
        <taxon>Prorocentraceae</taxon>
        <taxon>Prorocentrum</taxon>
    </lineage>
</organism>
<name>A0ABN9QGD5_9DINO</name>
<sequence length="290" mass="30944">MDTSVHNIKEESAAAYTITIIDGGKVTIKCNLKECNKDAEYFLRGKFAVYDVVKDAVDNFDARTPTKLMGWNWSAEEGNIRLALDGLYGKHATYLKNLTRVVPPMQHRALQADDASLGSVCLKTHKDPVKETAHNVALNPLLKTKKGTQTSTGIGGLKEPTPRAAAPPGWPQRARAGATVNAALKHASTSMGVKVPVLANSENLAAGDTLHASREMMATLSGKPVRVATGSGPKKKAMPPPCRVTNTLAIEGGGLKEPRVPRDILLRGGTPWIELSEKGAQLQLFAGPPA</sequence>
<evidence type="ECO:0000256" key="1">
    <source>
        <dbReference type="SAM" id="MobiDB-lite"/>
    </source>
</evidence>
<protein>
    <submittedName>
        <fullName evidence="2">Uncharacterized protein</fullName>
    </submittedName>
</protein>
<accession>A0ABN9QGD5</accession>
<dbReference type="Proteomes" id="UP001189429">
    <property type="component" value="Unassembled WGS sequence"/>
</dbReference>
<evidence type="ECO:0000313" key="3">
    <source>
        <dbReference type="Proteomes" id="UP001189429"/>
    </source>
</evidence>
<gene>
    <name evidence="2" type="ORF">PCOR1329_LOCUS11697</name>
</gene>
<proteinExistence type="predicted"/>
<evidence type="ECO:0000313" key="2">
    <source>
        <dbReference type="EMBL" id="CAK0805062.1"/>
    </source>
</evidence>
<reference evidence="2" key="1">
    <citation type="submission" date="2023-10" db="EMBL/GenBank/DDBJ databases">
        <authorList>
            <person name="Chen Y."/>
            <person name="Shah S."/>
            <person name="Dougan E. K."/>
            <person name="Thang M."/>
            <person name="Chan C."/>
        </authorList>
    </citation>
    <scope>NUCLEOTIDE SEQUENCE [LARGE SCALE GENOMIC DNA]</scope>
</reference>